<sequence>MSTPRDGCVIPLPFACYVNLSLSTLSLFPALTIMPYRRTNSLPRKMCLFAYTSVVVAFFFFSPF</sequence>
<keyword evidence="1" id="KW-0472">Membrane</keyword>
<dbReference type="AlphaFoldDB" id="A6JW93"/>
<dbReference type="EMBL" id="CH474004">
    <property type="protein sequence ID" value="EDL75501.1"/>
    <property type="molecule type" value="Genomic_DNA"/>
</dbReference>
<keyword evidence="1" id="KW-1133">Transmembrane helix</keyword>
<keyword evidence="1" id="KW-0812">Transmembrane</keyword>
<evidence type="ECO:0000313" key="2">
    <source>
        <dbReference type="EMBL" id="EDL75501.1"/>
    </source>
</evidence>
<gene>
    <name evidence="2" type="ORF">rCG_23960</name>
</gene>
<feature type="transmembrane region" description="Helical" evidence="1">
    <location>
        <begin position="46"/>
        <end position="62"/>
    </location>
</feature>
<protein>
    <submittedName>
        <fullName evidence="2">RCG23960</fullName>
    </submittedName>
</protein>
<reference evidence="3" key="1">
    <citation type="submission" date="2005-09" db="EMBL/GenBank/DDBJ databases">
        <authorList>
            <person name="Mural R.J."/>
            <person name="Li P.W."/>
            <person name="Adams M.D."/>
            <person name="Amanatides P.G."/>
            <person name="Baden-Tillson H."/>
            <person name="Barnstead M."/>
            <person name="Chin S.H."/>
            <person name="Dew I."/>
            <person name="Evans C.A."/>
            <person name="Ferriera S."/>
            <person name="Flanigan M."/>
            <person name="Fosler C."/>
            <person name="Glodek A."/>
            <person name="Gu Z."/>
            <person name="Holt R.A."/>
            <person name="Jennings D."/>
            <person name="Kraft C.L."/>
            <person name="Lu F."/>
            <person name="Nguyen T."/>
            <person name="Nusskern D.R."/>
            <person name="Pfannkoch C.M."/>
            <person name="Sitter C."/>
            <person name="Sutton G.G."/>
            <person name="Venter J.C."/>
            <person name="Wang Z."/>
            <person name="Woodage T."/>
            <person name="Zheng X.H."/>
            <person name="Zhong F."/>
        </authorList>
    </citation>
    <scope>NUCLEOTIDE SEQUENCE [LARGE SCALE GENOMIC DNA]</scope>
    <source>
        <strain>BN</strain>
        <strain evidence="3">Sprague-Dawley</strain>
    </source>
</reference>
<evidence type="ECO:0000256" key="1">
    <source>
        <dbReference type="SAM" id="Phobius"/>
    </source>
</evidence>
<feature type="transmembrane region" description="Helical" evidence="1">
    <location>
        <begin position="12"/>
        <end position="34"/>
    </location>
</feature>
<dbReference type="Proteomes" id="UP000234681">
    <property type="component" value="Chromosome 9"/>
</dbReference>
<evidence type="ECO:0000313" key="3">
    <source>
        <dbReference type="Proteomes" id="UP000234681"/>
    </source>
</evidence>
<organism evidence="2 3">
    <name type="scientific">Rattus norvegicus</name>
    <name type="common">Rat</name>
    <dbReference type="NCBI Taxonomy" id="10116"/>
    <lineage>
        <taxon>Eukaryota</taxon>
        <taxon>Metazoa</taxon>
        <taxon>Chordata</taxon>
        <taxon>Craniata</taxon>
        <taxon>Vertebrata</taxon>
        <taxon>Euteleostomi</taxon>
        <taxon>Mammalia</taxon>
        <taxon>Eutheria</taxon>
        <taxon>Euarchontoglires</taxon>
        <taxon>Glires</taxon>
        <taxon>Rodentia</taxon>
        <taxon>Myomorpha</taxon>
        <taxon>Muroidea</taxon>
        <taxon>Muridae</taxon>
        <taxon>Murinae</taxon>
        <taxon>Rattus</taxon>
    </lineage>
</organism>
<accession>A6JW93</accession>
<proteinExistence type="predicted"/>
<name>A6JW93_RAT</name>